<reference evidence="1 2" key="1">
    <citation type="journal article" date="2019" name="Sci. Rep.">
        <title>Orb-weaving spider Araneus ventricosus genome elucidates the spidroin gene catalogue.</title>
        <authorList>
            <person name="Kono N."/>
            <person name="Nakamura H."/>
            <person name="Ohtoshi R."/>
            <person name="Moran D.A.P."/>
            <person name="Shinohara A."/>
            <person name="Yoshida Y."/>
            <person name="Fujiwara M."/>
            <person name="Mori M."/>
            <person name="Tomita M."/>
            <person name="Arakawa K."/>
        </authorList>
    </citation>
    <scope>NUCLEOTIDE SEQUENCE [LARGE SCALE GENOMIC DNA]</scope>
</reference>
<accession>A0A4Y2G290</accession>
<evidence type="ECO:0000313" key="1">
    <source>
        <dbReference type="EMBL" id="GBM47733.1"/>
    </source>
</evidence>
<gene>
    <name evidence="1" type="ORF">AVEN_237970_1</name>
</gene>
<dbReference type="OrthoDB" id="6429044at2759"/>
<dbReference type="Proteomes" id="UP000499080">
    <property type="component" value="Unassembled WGS sequence"/>
</dbReference>
<dbReference type="AlphaFoldDB" id="A0A4Y2G290"/>
<proteinExistence type="predicted"/>
<name>A0A4Y2G290_ARAVE</name>
<organism evidence="1 2">
    <name type="scientific">Araneus ventricosus</name>
    <name type="common">Orbweaver spider</name>
    <name type="synonym">Epeira ventricosa</name>
    <dbReference type="NCBI Taxonomy" id="182803"/>
    <lineage>
        <taxon>Eukaryota</taxon>
        <taxon>Metazoa</taxon>
        <taxon>Ecdysozoa</taxon>
        <taxon>Arthropoda</taxon>
        <taxon>Chelicerata</taxon>
        <taxon>Arachnida</taxon>
        <taxon>Araneae</taxon>
        <taxon>Araneomorphae</taxon>
        <taxon>Entelegynae</taxon>
        <taxon>Araneoidea</taxon>
        <taxon>Araneidae</taxon>
        <taxon>Araneus</taxon>
    </lineage>
</organism>
<comment type="caution">
    <text evidence="1">The sequence shown here is derived from an EMBL/GenBank/DDBJ whole genome shotgun (WGS) entry which is preliminary data.</text>
</comment>
<keyword evidence="2" id="KW-1185">Reference proteome</keyword>
<evidence type="ECO:0000313" key="2">
    <source>
        <dbReference type="Proteomes" id="UP000499080"/>
    </source>
</evidence>
<sequence length="286" mass="31869">MASSELARRLYPVKEQFISEEDLKETERLLRNLKCFQPNAASHIKAWVEQRQKSIEAIGCLEETLENLHRACNAAHGFGAAMEAVGGLAMVAGAILTKCGHESVGEFLTKKVSPVTTATGIATTMSSSVAETGLTHMTMKEIQMVLKKDEEYTRVLMENFEHSKKIDLNLRRIFNYSILSDNFLDVVRLVQEGISLVEVGYGAYSELIDELKCKASKGSHTHDPFSHSFKYRSVELLVEGVTSRHKLFLGDSLAIKKETQHAFDRRLAHPCSFGLGEFGVLDSFLP</sequence>
<protein>
    <submittedName>
        <fullName evidence="1">Uncharacterized protein</fullName>
    </submittedName>
</protein>
<dbReference type="EMBL" id="BGPR01001192">
    <property type="protein sequence ID" value="GBM47733.1"/>
    <property type="molecule type" value="Genomic_DNA"/>
</dbReference>